<reference evidence="5" key="1">
    <citation type="journal article" date="2020" name="J. Eukaryot. Microbiol.">
        <title>De novo Sequencing, Assembly and Annotation of the Transcriptome for the Free-Living Testate Amoeba Arcella intermedia.</title>
        <authorList>
            <person name="Ribeiro G.M."/>
            <person name="Porfirio-Sousa A.L."/>
            <person name="Maurer-Alcala X.X."/>
            <person name="Katz L.A."/>
            <person name="Lahr D.J.G."/>
        </authorList>
    </citation>
    <scope>NUCLEOTIDE SEQUENCE</scope>
</reference>
<evidence type="ECO:0000256" key="1">
    <source>
        <dbReference type="ARBA" id="ARBA00022553"/>
    </source>
</evidence>
<dbReference type="PANTHER" id="PTHR45339:SF1">
    <property type="entry name" value="HYBRID SIGNAL TRANSDUCTION HISTIDINE KINASE J"/>
    <property type="match status" value="1"/>
</dbReference>
<dbReference type="Pfam" id="PF00072">
    <property type="entry name" value="Response_reg"/>
    <property type="match status" value="1"/>
</dbReference>
<dbReference type="PROSITE" id="PS50110">
    <property type="entry name" value="RESPONSE_REGULATORY"/>
    <property type="match status" value="1"/>
</dbReference>
<accession>A0A6B2LRZ3</accession>
<protein>
    <recommendedName>
        <fullName evidence="4">Response regulatory domain-containing protein</fullName>
    </recommendedName>
</protein>
<evidence type="ECO:0000313" key="5">
    <source>
        <dbReference type="EMBL" id="NDV39570.1"/>
    </source>
</evidence>
<evidence type="ECO:0000256" key="3">
    <source>
        <dbReference type="PROSITE-ProRule" id="PRU00169"/>
    </source>
</evidence>
<dbReference type="SMART" id="SM00448">
    <property type="entry name" value="REC"/>
    <property type="match status" value="1"/>
</dbReference>
<keyword evidence="2" id="KW-0902">Two-component regulatory system</keyword>
<name>A0A6B2LRZ3_9EUKA</name>
<dbReference type="PANTHER" id="PTHR45339">
    <property type="entry name" value="HYBRID SIGNAL TRANSDUCTION HISTIDINE KINASE J"/>
    <property type="match status" value="1"/>
</dbReference>
<dbReference type="InterPro" id="IPR001789">
    <property type="entry name" value="Sig_transdc_resp-reg_receiver"/>
</dbReference>
<dbReference type="SUPFAM" id="SSF52172">
    <property type="entry name" value="CheY-like"/>
    <property type="match status" value="1"/>
</dbReference>
<dbReference type="InterPro" id="IPR011006">
    <property type="entry name" value="CheY-like_superfamily"/>
</dbReference>
<evidence type="ECO:0000256" key="2">
    <source>
        <dbReference type="ARBA" id="ARBA00023012"/>
    </source>
</evidence>
<proteinExistence type="predicted"/>
<dbReference type="GO" id="GO:0000160">
    <property type="term" value="P:phosphorelay signal transduction system"/>
    <property type="evidence" value="ECO:0007669"/>
    <property type="project" value="UniProtKB-KW"/>
</dbReference>
<dbReference type="AlphaFoldDB" id="A0A6B2LRZ3"/>
<evidence type="ECO:0000259" key="4">
    <source>
        <dbReference type="PROSITE" id="PS50110"/>
    </source>
</evidence>
<dbReference type="CDD" id="cd17546">
    <property type="entry name" value="REC_hyHK_CKI1_RcsC-like"/>
    <property type="match status" value="1"/>
</dbReference>
<feature type="domain" description="Response regulatory" evidence="4">
    <location>
        <begin position="1"/>
        <end position="116"/>
    </location>
</feature>
<feature type="modified residue" description="4-aspartylphosphate" evidence="3">
    <location>
        <position position="51"/>
    </location>
</feature>
<keyword evidence="1 3" id="KW-0597">Phosphoprotein</keyword>
<dbReference type="EMBL" id="GIBP01010601">
    <property type="protein sequence ID" value="NDV39570.1"/>
    <property type="molecule type" value="Transcribed_RNA"/>
</dbReference>
<organism evidence="5">
    <name type="scientific">Arcella intermedia</name>
    <dbReference type="NCBI Taxonomy" id="1963864"/>
    <lineage>
        <taxon>Eukaryota</taxon>
        <taxon>Amoebozoa</taxon>
        <taxon>Tubulinea</taxon>
        <taxon>Elardia</taxon>
        <taxon>Arcellinida</taxon>
        <taxon>Sphaerothecina</taxon>
        <taxon>Arcellidae</taxon>
        <taxon>Arcella</taxon>
    </lineage>
</organism>
<dbReference type="Gene3D" id="3.40.50.2300">
    <property type="match status" value="1"/>
</dbReference>
<sequence>MLVVEDSQSCRELTKKIVQHEGYEVETARDGLEGCKMVESDPGRYHLVLMDVVMPVMNGIVATERLRKQGISVPIVPLTGVPTEEMRQDCELAGMTGYLTKPLTVPKLRILMKQTKSLGSSSSTDF</sequence>